<reference evidence="22" key="1">
    <citation type="submission" date="2016-10" db="EMBL/GenBank/DDBJ databases">
        <authorList>
            <person name="Varghese N."/>
            <person name="Submissions S."/>
        </authorList>
    </citation>
    <scope>NUCLEOTIDE SEQUENCE [LARGE SCALE GENOMIC DNA]</scope>
    <source>
        <strain evidence="22">DSM 23664</strain>
    </source>
</reference>
<feature type="modified residue" description="O-AMP-tyrosine" evidence="15">
    <location>
        <position position="377"/>
    </location>
</feature>
<feature type="binding site" evidence="12">
    <location>
        <begin position="244"/>
        <end position="245"/>
    </location>
    <ligand>
        <name>L-glutamate</name>
        <dbReference type="ChEBI" id="CHEBI:29985"/>
    </ligand>
</feature>
<feature type="binding site" evidence="14">
    <location>
        <position position="200"/>
    </location>
    <ligand>
        <name>Mg(2+)</name>
        <dbReference type="ChEBI" id="CHEBI:18420"/>
        <label>1</label>
    </ligand>
</feature>
<feature type="binding site" evidence="12">
    <location>
        <position position="302"/>
    </location>
    <ligand>
        <name>L-glutamate</name>
        <dbReference type="ChEBI" id="CHEBI:29985"/>
    </ligand>
</feature>
<feature type="domain" description="GS catalytic" evidence="20">
    <location>
        <begin position="112"/>
        <end position="448"/>
    </location>
</feature>
<keyword evidence="9 13" id="KW-0067">ATP-binding</keyword>
<evidence type="ECO:0000259" key="20">
    <source>
        <dbReference type="PROSITE" id="PS51987"/>
    </source>
</evidence>
<dbReference type="InterPro" id="IPR036651">
    <property type="entry name" value="Gln_synt_N_sf"/>
</dbReference>
<comment type="subcellular location">
    <subcellularLocation>
        <location evidence="1">Cytoplasm</location>
    </subcellularLocation>
</comment>
<evidence type="ECO:0000256" key="13">
    <source>
        <dbReference type="PIRSR" id="PIRSR604809-2"/>
    </source>
</evidence>
<evidence type="ECO:0000256" key="4">
    <source>
        <dbReference type="ARBA" id="ARBA00021364"/>
    </source>
</evidence>
<dbReference type="SUPFAM" id="SSF54368">
    <property type="entry name" value="Glutamine synthetase, N-terminal domain"/>
    <property type="match status" value="1"/>
</dbReference>
<evidence type="ECO:0000256" key="9">
    <source>
        <dbReference type="ARBA" id="ARBA00022840"/>
    </source>
</evidence>
<feature type="binding site" evidence="14">
    <location>
        <position position="193"/>
    </location>
    <ligand>
        <name>Mg(2+)</name>
        <dbReference type="ChEBI" id="CHEBI:18420"/>
        <label>1</label>
    </ligand>
</feature>
<dbReference type="PANTHER" id="PTHR43785:SF12">
    <property type="entry name" value="TYPE-1 GLUTAMINE SYNTHETASE 2"/>
    <property type="match status" value="1"/>
</dbReference>
<dbReference type="Gene3D" id="3.30.590.10">
    <property type="entry name" value="Glutamine synthetase/guanido kinase, catalytic domain"/>
    <property type="match status" value="1"/>
</dbReference>
<dbReference type="InterPro" id="IPR027302">
    <property type="entry name" value="Gln_synth_N_conserv_site"/>
</dbReference>
<evidence type="ECO:0000256" key="10">
    <source>
        <dbReference type="ARBA" id="ARBA00022842"/>
    </source>
</evidence>
<feature type="binding site" evidence="14">
    <location>
        <position position="136"/>
    </location>
    <ligand>
        <name>Mg(2+)</name>
        <dbReference type="ChEBI" id="CHEBI:18420"/>
        <label>1</label>
    </ligand>
</feature>
<feature type="binding site" evidence="13">
    <location>
        <position position="188"/>
    </location>
    <ligand>
        <name>ATP</name>
        <dbReference type="ChEBI" id="CHEBI:30616"/>
    </ligand>
</feature>
<evidence type="ECO:0000256" key="3">
    <source>
        <dbReference type="ARBA" id="ARBA00012937"/>
    </source>
</evidence>
<evidence type="ECO:0000256" key="14">
    <source>
        <dbReference type="PIRSR" id="PIRSR604809-3"/>
    </source>
</evidence>
<accession>A0A1I1EU60</accession>
<dbReference type="GO" id="GO:0046872">
    <property type="term" value="F:metal ion binding"/>
    <property type="evidence" value="ECO:0007669"/>
    <property type="project" value="UniProtKB-KW"/>
</dbReference>
<dbReference type="Pfam" id="PF00120">
    <property type="entry name" value="Gln-synt_C"/>
    <property type="match status" value="1"/>
</dbReference>
<evidence type="ECO:0000313" key="21">
    <source>
        <dbReference type="EMBL" id="SFB88443.1"/>
    </source>
</evidence>
<feature type="binding site" evidence="12">
    <location>
        <position position="308"/>
    </location>
    <ligand>
        <name>L-glutamate</name>
        <dbReference type="ChEBI" id="CHEBI:29985"/>
    </ligand>
</feature>
<dbReference type="EC" id="6.3.1.2" evidence="3 18"/>
<evidence type="ECO:0000256" key="6">
    <source>
        <dbReference type="ARBA" id="ARBA00022598"/>
    </source>
</evidence>
<keyword evidence="22" id="KW-1185">Reference proteome</keyword>
<dbReference type="FunFam" id="3.30.590.10:FF:000003">
    <property type="entry name" value="Glutamine synthetase 2"/>
    <property type="match status" value="1"/>
</dbReference>
<organism evidence="21 22">
    <name type="scientific">Alkalibacterium subtropicum</name>
    <dbReference type="NCBI Taxonomy" id="753702"/>
    <lineage>
        <taxon>Bacteria</taxon>
        <taxon>Bacillati</taxon>
        <taxon>Bacillota</taxon>
        <taxon>Bacilli</taxon>
        <taxon>Lactobacillales</taxon>
        <taxon>Carnobacteriaceae</taxon>
        <taxon>Alkalibacterium</taxon>
    </lineage>
</organism>
<comment type="cofactor">
    <cofactor evidence="14">
        <name>Mg(2+)</name>
        <dbReference type="ChEBI" id="CHEBI:18420"/>
    </cofactor>
    <text evidence="14">Binds 2 Mg(2+) ions per subunit.</text>
</comment>
<evidence type="ECO:0000256" key="8">
    <source>
        <dbReference type="ARBA" id="ARBA00022741"/>
    </source>
</evidence>
<evidence type="ECO:0000256" key="18">
    <source>
        <dbReference type="RuleBase" id="RU004356"/>
    </source>
</evidence>
<dbReference type="PANTHER" id="PTHR43785">
    <property type="entry name" value="GAMMA-GLUTAMYLPUTRESCINE SYNTHETASE"/>
    <property type="match status" value="1"/>
</dbReference>
<name>A0A1I1EU60_9LACT</name>
<keyword evidence="6 18" id="KW-0436">Ligase</keyword>
<keyword evidence="10 14" id="KW-0460">Magnesium</keyword>
<dbReference type="GO" id="GO:0005524">
    <property type="term" value="F:ATP binding"/>
    <property type="evidence" value="ECO:0007669"/>
    <property type="project" value="UniProtKB-KW"/>
</dbReference>
<dbReference type="GO" id="GO:0004356">
    <property type="term" value="F:glutamine synthetase activity"/>
    <property type="evidence" value="ECO:0007669"/>
    <property type="project" value="UniProtKB-EC"/>
</dbReference>
<keyword evidence="5" id="KW-0963">Cytoplasm</keyword>
<keyword evidence="15" id="KW-0597">Phosphoprotein</keyword>
<evidence type="ECO:0000256" key="16">
    <source>
        <dbReference type="PROSITE-ProRule" id="PRU01330"/>
    </source>
</evidence>
<dbReference type="GO" id="GO:0006542">
    <property type="term" value="P:glutamine biosynthetic process"/>
    <property type="evidence" value="ECO:0007669"/>
    <property type="project" value="InterPro"/>
</dbReference>
<keyword evidence="7 14" id="KW-0479">Metal-binding</keyword>
<feature type="binding site" evidence="14">
    <location>
        <position position="337"/>
    </location>
    <ligand>
        <name>Mg(2+)</name>
        <dbReference type="ChEBI" id="CHEBI:18420"/>
        <label>1</label>
    </ligand>
</feature>
<dbReference type="PROSITE" id="PS00180">
    <property type="entry name" value="GLNA_1"/>
    <property type="match status" value="1"/>
</dbReference>
<feature type="binding site" evidence="12">
    <location>
        <position position="339"/>
    </location>
    <ligand>
        <name>L-glutamate</name>
        <dbReference type="ChEBI" id="CHEBI:29985"/>
    </ligand>
</feature>
<feature type="binding site" evidence="14">
    <location>
        <position position="249"/>
    </location>
    <ligand>
        <name>Mg(2+)</name>
        <dbReference type="ChEBI" id="CHEBI:18420"/>
        <label>1</label>
    </ligand>
</feature>
<dbReference type="InterPro" id="IPR014746">
    <property type="entry name" value="Gln_synth/guanido_kin_cat_dom"/>
</dbReference>
<protein>
    <recommendedName>
        <fullName evidence="4 18">Glutamine synthetase</fullName>
        <ecNumber evidence="3 18">6.3.1.2</ecNumber>
    </recommendedName>
</protein>
<evidence type="ECO:0000256" key="11">
    <source>
        <dbReference type="ARBA" id="ARBA00049436"/>
    </source>
</evidence>
<dbReference type="PROSITE" id="PS51987">
    <property type="entry name" value="GS_CATALYTIC"/>
    <property type="match status" value="1"/>
</dbReference>
<dbReference type="SMART" id="SM01230">
    <property type="entry name" value="Gln-synt_C"/>
    <property type="match status" value="1"/>
</dbReference>
<evidence type="ECO:0000256" key="17">
    <source>
        <dbReference type="RuleBase" id="RU000384"/>
    </source>
</evidence>
<feature type="binding site" evidence="13">
    <location>
        <position position="320"/>
    </location>
    <ligand>
        <name>ATP</name>
        <dbReference type="ChEBI" id="CHEBI:30616"/>
    </ligand>
</feature>
<dbReference type="InterPro" id="IPR027303">
    <property type="entry name" value="Gln_synth_gly_rich_site"/>
</dbReference>
<dbReference type="PROSITE" id="PS00181">
    <property type="entry name" value="GLNA_ATP"/>
    <property type="match status" value="1"/>
</dbReference>
<dbReference type="PROSITE" id="PS51986">
    <property type="entry name" value="GS_BETA_GRASP"/>
    <property type="match status" value="1"/>
</dbReference>
<comment type="similarity">
    <text evidence="2 16 17">Belongs to the glutamine synthetase family.</text>
</comment>
<evidence type="ECO:0000313" key="22">
    <source>
        <dbReference type="Proteomes" id="UP000199612"/>
    </source>
</evidence>
<dbReference type="InterPro" id="IPR008147">
    <property type="entry name" value="Gln_synt_N"/>
</dbReference>
<feature type="domain" description="GS beta-grasp" evidence="19">
    <location>
        <begin position="17"/>
        <end position="105"/>
    </location>
</feature>
<dbReference type="NCBIfam" id="TIGR00653">
    <property type="entry name" value="GlnA"/>
    <property type="match status" value="1"/>
</dbReference>
<evidence type="ECO:0000256" key="12">
    <source>
        <dbReference type="PIRSR" id="PIRSR604809-1"/>
    </source>
</evidence>
<dbReference type="SUPFAM" id="SSF55931">
    <property type="entry name" value="Glutamine synthetase/guanido kinase"/>
    <property type="match status" value="1"/>
</dbReference>
<evidence type="ECO:0000256" key="2">
    <source>
        <dbReference type="ARBA" id="ARBA00009897"/>
    </source>
</evidence>
<dbReference type="AlphaFoldDB" id="A0A1I1EU60"/>
<dbReference type="FunFam" id="3.10.20.70:FF:000005">
    <property type="entry name" value="Glutamine synthetase"/>
    <property type="match status" value="1"/>
</dbReference>
<comment type="catalytic activity">
    <reaction evidence="11 18">
        <text>L-glutamate + NH4(+) + ATP = L-glutamine + ADP + phosphate + H(+)</text>
        <dbReference type="Rhea" id="RHEA:16169"/>
        <dbReference type="ChEBI" id="CHEBI:15378"/>
        <dbReference type="ChEBI" id="CHEBI:28938"/>
        <dbReference type="ChEBI" id="CHEBI:29985"/>
        <dbReference type="ChEBI" id="CHEBI:30616"/>
        <dbReference type="ChEBI" id="CHEBI:43474"/>
        <dbReference type="ChEBI" id="CHEBI:58359"/>
        <dbReference type="ChEBI" id="CHEBI:456216"/>
        <dbReference type="EC" id="6.3.1.2"/>
    </reaction>
</comment>
<proteinExistence type="inferred from homology"/>
<dbReference type="Pfam" id="PF03951">
    <property type="entry name" value="Gln-synt_N"/>
    <property type="match status" value="1"/>
</dbReference>
<feature type="binding site" evidence="12">
    <location>
        <position position="320"/>
    </location>
    <ligand>
        <name>L-glutamate</name>
        <dbReference type="ChEBI" id="CHEBI:29985"/>
    </ligand>
</feature>
<dbReference type="EMBL" id="FOLT01000001">
    <property type="protein sequence ID" value="SFB88443.1"/>
    <property type="molecule type" value="Genomic_DNA"/>
</dbReference>
<feature type="binding site" evidence="14">
    <location>
        <position position="138"/>
    </location>
    <ligand>
        <name>Mg(2+)</name>
        <dbReference type="ChEBI" id="CHEBI:18420"/>
        <label>1</label>
    </ligand>
</feature>
<dbReference type="Proteomes" id="UP000199612">
    <property type="component" value="Unassembled WGS sequence"/>
</dbReference>
<evidence type="ECO:0000259" key="19">
    <source>
        <dbReference type="PROSITE" id="PS51986"/>
    </source>
</evidence>
<keyword evidence="8 13" id="KW-0547">Nucleotide-binding</keyword>
<dbReference type="GO" id="GO:0005737">
    <property type="term" value="C:cytoplasm"/>
    <property type="evidence" value="ECO:0007669"/>
    <property type="project" value="UniProtKB-SubCell"/>
</dbReference>
<evidence type="ECO:0000256" key="5">
    <source>
        <dbReference type="ARBA" id="ARBA00022490"/>
    </source>
</evidence>
<dbReference type="STRING" id="753702.SAMN04488102_101259"/>
<sequence length="448" mass="51135">MMNEITREKIVADVKKENVRFLRLMFTDILGIIKNVEVPVSQIEKVLDGKMMFDGSSIEGFVRIHESDMYLKPDLETWLVFPWEVETTKSGRVARLICDIVNPDGSPFSGDPRTNLKRMMKEAKEMGFTSFNLGPEPEFFLFKLNENHEITENLNDRGGYFDLAPTDLAENCRRDIVLELEDLGFEIEASHHEVAPGQHEIDWKYADAVEACDNIQTFKLIVKTVARKYGLHATFMAKPLFGINGSGMHCNMSLFKGEKNAFYDESDERELSDTAYQFLAGLLHHAPAYTAITNPTVNSYKRLVPGYEAPVYIAWSGSNRTPMIRIPASRGLSTRLEVRSVDPTANPYLALAVMLKAGLDGVKNEWMPPEETCDNIYEMNDYELEEHGIRSLPTSLYSALKVLENDETIQSALGNHIYKNFYQSKMVEWDAYKASISQWEKDNYLHLY</sequence>
<dbReference type="Gene3D" id="3.10.20.70">
    <property type="entry name" value="Glutamine synthetase, N-terminal domain"/>
    <property type="match status" value="1"/>
</dbReference>
<dbReference type="InterPro" id="IPR008146">
    <property type="entry name" value="Gln_synth_cat_dom"/>
</dbReference>
<gene>
    <name evidence="21" type="ORF">SAMN04488102_101259</name>
</gene>
<evidence type="ECO:0000256" key="7">
    <source>
        <dbReference type="ARBA" id="ARBA00022723"/>
    </source>
</evidence>
<dbReference type="InterPro" id="IPR004809">
    <property type="entry name" value="Gln_synth_I"/>
</dbReference>
<evidence type="ECO:0000256" key="15">
    <source>
        <dbReference type="PIRSR" id="PIRSR604809-50"/>
    </source>
</evidence>
<evidence type="ECO:0000256" key="1">
    <source>
        <dbReference type="ARBA" id="ARBA00004496"/>
    </source>
</evidence>